<evidence type="ECO:0000313" key="3">
    <source>
        <dbReference type="Proteomes" id="UP000078576"/>
    </source>
</evidence>
<name>A0A194UUT2_CYTMA</name>
<feature type="region of interest" description="Disordered" evidence="1">
    <location>
        <begin position="129"/>
        <end position="174"/>
    </location>
</feature>
<dbReference type="Proteomes" id="UP000078576">
    <property type="component" value="Unassembled WGS sequence"/>
</dbReference>
<evidence type="ECO:0000313" key="2">
    <source>
        <dbReference type="EMBL" id="KUI55364.1"/>
    </source>
</evidence>
<keyword evidence="3" id="KW-1185">Reference proteome</keyword>
<sequence length="216" mass="23100">MSQQQHSKSQELFLGDDTDSRVYMELVLGYSAAKAASDQRSSSINAEALTHARRAVDIARANNGPDLEEKAQLGKAEVLLMMGRKCESLEVEIIMAAKAEGLAMEEGEGGRILSVGGVAMDEVTKMLMDSEPGDESSSPFGLGSKHNTDSGDNPTDTGGDQSHNGSSPPNDTIWYDTIQGRRIRDVRGHLITVTSAAPKLKRKPAFKSLAKPGNIA</sequence>
<protein>
    <submittedName>
        <fullName evidence="2">Uncharacterized protein</fullName>
    </submittedName>
</protein>
<dbReference type="EMBL" id="KN714680">
    <property type="protein sequence ID" value="KUI55364.1"/>
    <property type="molecule type" value="Genomic_DNA"/>
</dbReference>
<organism evidence="2 3">
    <name type="scientific">Cytospora mali</name>
    <name type="common">Apple Valsa canker fungus</name>
    <name type="synonym">Valsa mali</name>
    <dbReference type="NCBI Taxonomy" id="578113"/>
    <lineage>
        <taxon>Eukaryota</taxon>
        <taxon>Fungi</taxon>
        <taxon>Dikarya</taxon>
        <taxon>Ascomycota</taxon>
        <taxon>Pezizomycotina</taxon>
        <taxon>Sordariomycetes</taxon>
        <taxon>Sordariomycetidae</taxon>
        <taxon>Diaporthales</taxon>
        <taxon>Cytosporaceae</taxon>
        <taxon>Cytospora</taxon>
    </lineage>
</organism>
<accession>A0A194UUT2</accession>
<reference evidence="3" key="1">
    <citation type="submission" date="2014-12" db="EMBL/GenBank/DDBJ databases">
        <title>Genome Sequence of Valsa Canker Pathogens Uncovers a Specific Adaption of Colonization on Woody Bark.</title>
        <authorList>
            <person name="Yin Z."/>
            <person name="Liu H."/>
            <person name="Gao X."/>
            <person name="Li Z."/>
            <person name="Song N."/>
            <person name="Ke X."/>
            <person name="Dai Q."/>
            <person name="Wu Y."/>
            <person name="Sun Y."/>
            <person name="Xu J.-R."/>
            <person name="Kang Z.K."/>
            <person name="Wang L."/>
            <person name="Huang L."/>
        </authorList>
    </citation>
    <scope>NUCLEOTIDE SEQUENCE [LARGE SCALE GENOMIC DNA]</scope>
    <source>
        <strain evidence="3">SXYL134</strain>
    </source>
</reference>
<evidence type="ECO:0000256" key="1">
    <source>
        <dbReference type="SAM" id="MobiDB-lite"/>
    </source>
</evidence>
<feature type="compositionally biased region" description="Polar residues" evidence="1">
    <location>
        <begin position="150"/>
        <end position="170"/>
    </location>
</feature>
<dbReference type="AlphaFoldDB" id="A0A194UUT2"/>
<dbReference type="OrthoDB" id="5233542at2759"/>
<gene>
    <name evidence="2" type="ORF">VP1G_02723</name>
</gene>
<proteinExistence type="predicted"/>